<keyword evidence="2" id="KW-0288">FMN</keyword>
<keyword evidence="4" id="KW-0503">Monooxygenase</keyword>
<dbReference type="Proteomes" id="UP001300745">
    <property type="component" value="Unassembled WGS sequence"/>
</dbReference>
<evidence type="ECO:0000256" key="4">
    <source>
        <dbReference type="ARBA" id="ARBA00023033"/>
    </source>
</evidence>
<keyword evidence="3" id="KW-0560">Oxidoreductase</keyword>
<dbReference type="SUPFAM" id="SSF51679">
    <property type="entry name" value="Bacterial luciferase-like"/>
    <property type="match status" value="1"/>
</dbReference>
<evidence type="ECO:0000259" key="5">
    <source>
        <dbReference type="Pfam" id="PF00296"/>
    </source>
</evidence>
<name>A0ABT3SGA1_9MYCO</name>
<reference evidence="6 7" key="1">
    <citation type="submission" date="2022-11" db="EMBL/GenBank/DDBJ databases">
        <title>Mycobacterium sp. nov.</title>
        <authorList>
            <person name="Papic B."/>
            <person name="Spicic S."/>
            <person name="Duvnjak S."/>
        </authorList>
    </citation>
    <scope>NUCLEOTIDE SEQUENCE [LARGE SCALE GENOMIC DNA]</scope>
    <source>
        <strain evidence="6 7">CVI_P4</strain>
    </source>
</reference>
<dbReference type="RefSeq" id="WP_265997901.1">
    <property type="nucleotide sequence ID" value="NZ_JAPJDN010000012.1"/>
</dbReference>
<feature type="domain" description="Luciferase-like" evidence="5">
    <location>
        <begin position="18"/>
        <end position="249"/>
    </location>
</feature>
<dbReference type="PANTHER" id="PTHR42847:SF4">
    <property type="entry name" value="ALKANESULFONATE MONOOXYGENASE-RELATED"/>
    <property type="match status" value="1"/>
</dbReference>
<evidence type="ECO:0000256" key="2">
    <source>
        <dbReference type="ARBA" id="ARBA00022643"/>
    </source>
</evidence>
<protein>
    <submittedName>
        <fullName evidence="6">LLM class flavin-dependent oxidoreductase</fullName>
    </submittedName>
</protein>
<dbReference type="InterPro" id="IPR050172">
    <property type="entry name" value="SsuD_RutA_monooxygenase"/>
</dbReference>
<dbReference type="EMBL" id="JAPJDO010000012">
    <property type="protein sequence ID" value="MCX2938173.1"/>
    <property type="molecule type" value="Genomic_DNA"/>
</dbReference>
<dbReference type="Gene3D" id="3.20.20.30">
    <property type="entry name" value="Luciferase-like domain"/>
    <property type="match status" value="1"/>
</dbReference>
<dbReference type="InterPro" id="IPR011251">
    <property type="entry name" value="Luciferase-like_dom"/>
</dbReference>
<accession>A0ABT3SGA1</accession>
<dbReference type="InterPro" id="IPR036661">
    <property type="entry name" value="Luciferase-like_sf"/>
</dbReference>
<evidence type="ECO:0000256" key="1">
    <source>
        <dbReference type="ARBA" id="ARBA00022630"/>
    </source>
</evidence>
<dbReference type="Pfam" id="PF00296">
    <property type="entry name" value="Bac_luciferase"/>
    <property type="match status" value="1"/>
</dbReference>
<evidence type="ECO:0000256" key="3">
    <source>
        <dbReference type="ARBA" id="ARBA00023002"/>
    </source>
</evidence>
<comment type="caution">
    <text evidence="6">The sequence shown here is derived from an EMBL/GenBank/DDBJ whole genome shotgun (WGS) entry which is preliminary data.</text>
</comment>
<sequence>MIRLGLNIADYRGDRKRNAFERLAELVVAGEAAGFDSFFAGDHLMSDKAAPDGQWLELYTTLAALAARTTSIKFGALVGAVLFRNPALLAKTVTSLDVISHGRAIFGIGSGSHEGEHRAYGYDFPPPADRLAILEETVALVKAMFGGGPTTVAGKWVRTEAALNQPPPITPGGPPVMIGGTGRRTLRLVARYGDIANFAADDKLVPEINAVLDEHCADIGRDPSTITRTMFKPVILAKTRQEAEAVMTPWQREHQDLLGIVTGGPDDVAGQFRDLRNAGIDGLIVQLPAAHNTADRITELGHLLSPIVADGVPAVTRGEIDGATRTDMA</sequence>
<evidence type="ECO:0000313" key="6">
    <source>
        <dbReference type="EMBL" id="MCX2938173.1"/>
    </source>
</evidence>
<gene>
    <name evidence="6" type="ORF">ORI27_15805</name>
</gene>
<organism evidence="6 7">
    <name type="scientific">Mycobacterium pinniadriaticum</name>
    <dbReference type="NCBI Taxonomy" id="2994102"/>
    <lineage>
        <taxon>Bacteria</taxon>
        <taxon>Bacillati</taxon>
        <taxon>Actinomycetota</taxon>
        <taxon>Actinomycetes</taxon>
        <taxon>Mycobacteriales</taxon>
        <taxon>Mycobacteriaceae</taxon>
        <taxon>Mycobacterium</taxon>
    </lineage>
</organism>
<keyword evidence="1" id="KW-0285">Flavoprotein</keyword>
<keyword evidence="7" id="KW-1185">Reference proteome</keyword>
<evidence type="ECO:0000313" key="7">
    <source>
        <dbReference type="Proteomes" id="UP001300745"/>
    </source>
</evidence>
<proteinExistence type="predicted"/>
<dbReference type="PANTHER" id="PTHR42847">
    <property type="entry name" value="ALKANESULFONATE MONOOXYGENASE"/>
    <property type="match status" value="1"/>
</dbReference>